<evidence type="ECO:0000313" key="2">
    <source>
        <dbReference type="Proteomes" id="UP001148838"/>
    </source>
</evidence>
<dbReference type="Proteomes" id="UP001148838">
    <property type="component" value="Unassembled WGS sequence"/>
</dbReference>
<protein>
    <submittedName>
        <fullName evidence="1">Uncharacterized protein</fullName>
    </submittedName>
</protein>
<evidence type="ECO:0000313" key="1">
    <source>
        <dbReference type="EMBL" id="KAJ4433433.1"/>
    </source>
</evidence>
<organism evidence="1 2">
    <name type="scientific">Periplaneta americana</name>
    <name type="common">American cockroach</name>
    <name type="synonym">Blatta americana</name>
    <dbReference type="NCBI Taxonomy" id="6978"/>
    <lineage>
        <taxon>Eukaryota</taxon>
        <taxon>Metazoa</taxon>
        <taxon>Ecdysozoa</taxon>
        <taxon>Arthropoda</taxon>
        <taxon>Hexapoda</taxon>
        <taxon>Insecta</taxon>
        <taxon>Pterygota</taxon>
        <taxon>Neoptera</taxon>
        <taxon>Polyneoptera</taxon>
        <taxon>Dictyoptera</taxon>
        <taxon>Blattodea</taxon>
        <taxon>Blattoidea</taxon>
        <taxon>Blattidae</taxon>
        <taxon>Blattinae</taxon>
        <taxon>Periplaneta</taxon>
    </lineage>
</organism>
<sequence length="138" mass="15618">MAGLCEGDNEPPGSLKAITMTIRYDVIPERLSGDKCTLSGYLAYRFYALRIDRFSPDNSVMRKRGSNRSSGESSEVEIRAKVSGERLFFLQKYSQMPQLFVFCSTCGRGHWAEGQQFKGNKTECDCYRCANSNTPMLR</sequence>
<accession>A0ABQ8SHG6</accession>
<name>A0ABQ8SHG6_PERAM</name>
<comment type="caution">
    <text evidence="1">The sequence shown here is derived from an EMBL/GenBank/DDBJ whole genome shotgun (WGS) entry which is preliminary data.</text>
</comment>
<dbReference type="EMBL" id="JAJSOF020000027">
    <property type="protein sequence ID" value="KAJ4433433.1"/>
    <property type="molecule type" value="Genomic_DNA"/>
</dbReference>
<gene>
    <name evidence="1" type="ORF">ANN_15696</name>
</gene>
<reference evidence="1 2" key="1">
    <citation type="journal article" date="2022" name="Allergy">
        <title>Genome assembly and annotation of Periplaneta americana reveal a comprehensive cockroach allergen profile.</title>
        <authorList>
            <person name="Wang L."/>
            <person name="Xiong Q."/>
            <person name="Saelim N."/>
            <person name="Wang L."/>
            <person name="Nong W."/>
            <person name="Wan A.T."/>
            <person name="Shi M."/>
            <person name="Liu X."/>
            <person name="Cao Q."/>
            <person name="Hui J.H.L."/>
            <person name="Sookrung N."/>
            <person name="Leung T.F."/>
            <person name="Tungtrongchitr A."/>
            <person name="Tsui S.K.W."/>
        </authorList>
    </citation>
    <scope>NUCLEOTIDE SEQUENCE [LARGE SCALE GENOMIC DNA]</scope>
    <source>
        <strain evidence="1">PWHHKU_190912</strain>
    </source>
</reference>
<proteinExistence type="predicted"/>
<keyword evidence="2" id="KW-1185">Reference proteome</keyword>